<feature type="domain" description="GmrSD restriction endonucleases N-terminal" evidence="1">
    <location>
        <begin position="16"/>
        <end position="256"/>
    </location>
</feature>
<evidence type="ECO:0000313" key="4">
    <source>
        <dbReference type="Proteomes" id="UP000199437"/>
    </source>
</evidence>
<dbReference type="PANTHER" id="PTHR35149:SF1">
    <property type="entry name" value="DUF5655 DOMAIN-CONTAINING PROTEIN"/>
    <property type="match status" value="1"/>
</dbReference>
<proteinExistence type="predicted"/>
<accession>A0A1I0QHK8</accession>
<dbReference type="Pfam" id="PF03235">
    <property type="entry name" value="GmrSD_N"/>
    <property type="match status" value="1"/>
</dbReference>
<dbReference type="InterPro" id="IPR011089">
    <property type="entry name" value="GmrSD_C"/>
</dbReference>
<dbReference type="Proteomes" id="UP000199437">
    <property type="component" value="Unassembled WGS sequence"/>
</dbReference>
<evidence type="ECO:0008006" key="5">
    <source>
        <dbReference type="Google" id="ProtNLM"/>
    </source>
</evidence>
<dbReference type="AlphaFoldDB" id="A0A1I0QHK8"/>
<dbReference type="Pfam" id="PF07510">
    <property type="entry name" value="GmrSD_C"/>
    <property type="match status" value="1"/>
</dbReference>
<keyword evidence="4" id="KW-1185">Reference proteome</keyword>
<dbReference type="OrthoDB" id="9798761at2"/>
<evidence type="ECO:0000259" key="2">
    <source>
        <dbReference type="Pfam" id="PF07510"/>
    </source>
</evidence>
<dbReference type="RefSeq" id="WP_090258779.1">
    <property type="nucleotide sequence ID" value="NZ_FOIR01000002.1"/>
</dbReference>
<dbReference type="STRING" id="1267423.SAMN05216290_2356"/>
<name>A0A1I0QHK8_9BACT</name>
<dbReference type="InterPro" id="IPR004919">
    <property type="entry name" value="GmrSD_N"/>
</dbReference>
<dbReference type="PANTHER" id="PTHR35149">
    <property type="entry name" value="SLL5132 PROTEIN"/>
    <property type="match status" value="1"/>
</dbReference>
<sequence length="647" mass="76267">MAKLIEVEERDIDFIFGKNKPYRLDVYQRDYRWSDDKDYKIVSQLLWDIELRFENNLKVNKRSSTMDLAAILNDVRTNFKAYFLNTIMLNEQDGDIFIVDGQQRLTTILLILIKLLHLGKANDTNGMNIDKLLGEKIYEEDKAGKKHFKISNKDRNKIIQKIFESTPIQDDDIKNITQFNLVANYDIISKYFDKYFSKKDGGFDIIKYNYYMYNLTEKVLIIEQVIKHKEDVAMIFETANDRGKELEPHEVLKGMLLGVLDTSAKEECNAIWNDALSTFFNLDENYKSVDEFFRTYFRAKYADKKSQYDSFAGKYHKNLLSNDKIINDLDRTTPSKIENFIKNEFVYFYKTFLEIIKTAKDESNIYLASNYANERGQQVLLMLSALNYNDDEKEQKIELIAKKVDQFYTIARLIGVYDSNEQQKEYHNINREIRGKSMVEIETIFNQIIVRHLNERDIPIKSLEEVFQYKYFSSAGNDGRFTKYVLARIDYFLAELLNEQSFAKQEKLFVITHSGSKPVNGFHTEHMFSYNEIIMAQFTNDEGEYDEKLFLDQRNRLGGLLLLKGNENIRTSNWVYKKKKNSYQNSGFIWNRILTNSINPASINSCNHPIKNKFKSYEPDDQGLLDMTAIDERQELIFEIIKEIYND</sequence>
<protein>
    <recommendedName>
        <fullName evidence="5">DUF262 domain-containing protein</fullName>
    </recommendedName>
</protein>
<reference evidence="4" key="1">
    <citation type="submission" date="2016-10" db="EMBL/GenBank/DDBJ databases">
        <authorList>
            <person name="Varghese N."/>
            <person name="Submissions S."/>
        </authorList>
    </citation>
    <scope>NUCLEOTIDE SEQUENCE [LARGE SCALE GENOMIC DNA]</scope>
    <source>
        <strain evidence="4">CGMCC 1.12402</strain>
    </source>
</reference>
<dbReference type="GeneID" id="99987058"/>
<organism evidence="3 4">
    <name type="scientific">Roseivirga pacifica</name>
    <dbReference type="NCBI Taxonomy" id="1267423"/>
    <lineage>
        <taxon>Bacteria</taxon>
        <taxon>Pseudomonadati</taxon>
        <taxon>Bacteroidota</taxon>
        <taxon>Cytophagia</taxon>
        <taxon>Cytophagales</taxon>
        <taxon>Roseivirgaceae</taxon>
        <taxon>Roseivirga</taxon>
    </lineage>
</organism>
<feature type="domain" description="GmrSD restriction endonucleases C-terminal" evidence="2">
    <location>
        <begin position="481"/>
        <end position="639"/>
    </location>
</feature>
<gene>
    <name evidence="3" type="ORF">SAMN05216290_2356</name>
</gene>
<dbReference type="EMBL" id="FOIR01000002">
    <property type="protein sequence ID" value="SEW26640.1"/>
    <property type="molecule type" value="Genomic_DNA"/>
</dbReference>
<evidence type="ECO:0000313" key="3">
    <source>
        <dbReference type="EMBL" id="SEW26640.1"/>
    </source>
</evidence>
<evidence type="ECO:0000259" key="1">
    <source>
        <dbReference type="Pfam" id="PF03235"/>
    </source>
</evidence>